<dbReference type="AlphaFoldDB" id="A0A4Q7YAY9"/>
<name>A0A4Q7YAY9_9ACTN</name>
<proteinExistence type="predicted"/>
<reference evidence="2 3" key="1">
    <citation type="submission" date="2019-02" db="EMBL/GenBank/DDBJ databases">
        <title>Sequencing the genomes of 1000 actinobacteria strains.</title>
        <authorList>
            <person name="Klenk H.-P."/>
        </authorList>
    </citation>
    <scope>NUCLEOTIDE SEQUENCE [LARGE SCALE GENOMIC DNA]</scope>
    <source>
        <strain evidence="2 3">DSM 44509</strain>
    </source>
</reference>
<keyword evidence="1" id="KW-0472">Membrane</keyword>
<organism evidence="2 3">
    <name type="scientific">Blastococcus saxobsidens</name>
    <dbReference type="NCBI Taxonomy" id="138336"/>
    <lineage>
        <taxon>Bacteria</taxon>
        <taxon>Bacillati</taxon>
        <taxon>Actinomycetota</taxon>
        <taxon>Actinomycetes</taxon>
        <taxon>Geodermatophilales</taxon>
        <taxon>Geodermatophilaceae</taxon>
        <taxon>Blastococcus</taxon>
    </lineage>
</organism>
<sequence length="128" mass="13791">MSTALIQLVAILAGFAAVVVLFGPLTRWLERRSARRHAARNPAPSGRPLERVAADLRRLGRQVDLVPAGAPMARRRGLLAAYDDVLLEAAGMLGVPSSLAGCPEGRAREVERLRLVAELRRAGLRVPV</sequence>
<dbReference type="EMBL" id="SHKV01000001">
    <property type="protein sequence ID" value="RZU34377.1"/>
    <property type="molecule type" value="Genomic_DNA"/>
</dbReference>
<evidence type="ECO:0000313" key="3">
    <source>
        <dbReference type="Proteomes" id="UP000292507"/>
    </source>
</evidence>
<protein>
    <submittedName>
        <fullName evidence="2">Uncharacterized protein</fullName>
    </submittedName>
</protein>
<accession>A0A4Q7YAY9</accession>
<keyword evidence="1" id="KW-0812">Transmembrane</keyword>
<keyword evidence="3" id="KW-1185">Reference proteome</keyword>
<gene>
    <name evidence="2" type="ORF">BKA19_4141</name>
</gene>
<dbReference type="Proteomes" id="UP000292507">
    <property type="component" value="Unassembled WGS sequence"/>
</dbReference>
<comment type="caution">
    <text evidence="2">The sequence shown here is derived from an EMBL/GenBank/DDBJ whole genome shotgun (WGS) entry which is preliminary data.</text>
</comment>
<dbReference type="RefSeq" id="WP_104526647.1">
    <property type="nucleotide sequence ID" value="NZ_POQT01000001.1"/>
</dbReference>
<evidence type="ECO:0000313" key="2">
    <source>
        <dbReference type="EMBL" id="RZU34377.1"/>
    </source>
</evidence>
<dbReference type="OrthoDB" id="5198389at2"/>
<evidence type="ECO:0000256" key="1">
    <source>
        <dbReference type="SAM" id="Phobius"/>
    </source>
</evidence>
<keyword evidence="1" id="KW-1133">Transmembrane helix</keyword>
<feature type="transmembrane region" description="Helical" evidence="1">
    <location>
        <begin position="6"/>
        <end position="26"/>
    </location>
</feature>